<dbReference type="AlphaFoldDB" id="A0A6P3WD04"/>
<comment type="subcellular location">
    <subcellularLocation>
        <location evidence="1">Membrane</location>
        <topology evidence="1">Multi-pass membrane protein</topology>
    </subcellularLocation>
</comment>
<evidence type="ECO:0000256" key="11">
    <source>
        <dbReference type="ARBA" id="ARBA00022989"/>
    </source>
</evidence>
<keyword evidence="12" id="KW-0406">Ion transport</keyword>
<feature type="transmembrane region" description="Helical" evidence="15">
    <location>
        <begin position="84"/>
        <end position="102"/>
    </location>
</feature>
<feature type="transmembrane region" description="Helical" evidence="15">
    <location>
        <begin position="45"/>
        <end position="63"/>
    </location>
</feature>
<feature type="transmembrane region" description="Helical" evidence="15">
    <location>
        <begin position="507"/>
        <end position="524"/>
    </location>
</feature>
<keyword evidence="5" id="KW-0109">Calcium transport</keyword>
<feature type="transmembrane region" description="Helical" evidence="15">
    <location>
        <begin position="431"/>
        <end position="455"/>
    </location>
</feature>
<evidence type="ECO:0000256" key="5">
    <source>
        <dbReference type="ARBA" id="ARBA00022568"/>
    </source>
</evidence>
<keyword evidence="6" id="KW-0107">Calcium channel</keyword>
<evidence type="ECO:0000256" key="9">
    <source>
        <dbReference type="ARBA" id="ARBA00022837"/>
    </source>
</evidence>
<dbReference type="OrthoDB" id="416585at2759"/>
<evidence type="ECO:0000256" key="15">
    <source>
        <dbReference type="SAM" id="Phobius"/>
    </source>
</evidence>
<feature type="domain" description="Ion transport" evidence="16">
    <location>
        <begin position="69"/>
        <end position="279"/>
    </location>
</feature>
<keyword evidence="10" id="KW-0851">Voltage-gated channel</keyword>
<protein>
    <submittedName>
        <fullName evidence="18">Two pore calcium channel protein 2</fullName>
    </submittedName>
</protein>
<sequence>MVSETEDLYIRQAVVLIEDAINYRSIKHHMDTKALHLYRKYYSRAWQWMLNIMIAFILGLAFIERPSSMSVTSDLRYKQCPWQAPCGLTETIEMLCLLTFTLDLAAKIYMIGWGEFWNCRWLMGYMVVITGSLIDLTISSTMFCKEHDIRIRRLLRPFFLLQNSSLMKKTLKSIKRTLPEIVSVLLLVVLHLCLFTIFGMLLFSRQEESESNVEWETYFKNLPESFTSLLVLLTTANNPDVMTPAYSSNRLYSLFFILFSGFGTFFLMNLLTAIIYNHFRGYLLLSIQTSILRKRMAIRAAFEVLSCQGPALTLSEDGIIESVLVKTLTKVLRRVNMESYYRQAIIKKALQSHNGHIEREAFQMLFDELDKERIKQHPPFPEYSSVILQKLQLSHHVITVGGNAVALANVLCICAILVIDSEKTLSQRDDYYLEFINCFFIMCYLLEMLIKVIVLGWSGYVSYGSNIFDGFLTVLLLALQVSVFATYRLPYPNWNPAQKGLLPLFEMAHLVNMLIVVRFLRIIPKIKLMALAASTLVDLVKNLRAFVGILVVVFYIYAIIGMWLFKGVIVSHSNISSQIRTVSGNDSAACGSYEQLGYWANNFDDFASSLVLLYNIMVVNNWHVFLEAYSRHTSEWSKVYFISWWWTSSIMWVNLFVALIIENFISKWDRSHGSSVSDVSLTDFETTVQLMFREHISEPTEEEIITRLHENPHLHLTL</sequence>
<evidence type="ECO:0000256" key="12">
    <source>
        <dbReference type="ARBA" id="ARBA00023065"/>
    </source>
</evidence>
<evidence type="ECO:0000259" key="16">
    <source>
        <dbReference type="Pfam" id="PF00520"/>
    </source>
</evidence>
<dbReference type="Gene3D" id="1.20.120.350">
    <property type="entry name" value="Voltage-gated potassium channels. Chain C"/>
    <property type="match status" value="2"/>
</dbReference>
<dbReference type="InterPro" id="IPR005821">
    <property type="entry name" value="Ion_trans_dom"/>
</dbReference>
<dbReference type="GO" id="GO:0097682">
    <property type="term" value="F:intracellularly phosphatidylinositol-3,5-bisphosphate-gated monatomic cation channel activity"/>
    <property type="evidence" value="ECO:0007669"/>
    <property type="project" value="TreeGrafter"/>
</dbReference>
<feature type="transmembrane region" description="Helical" evidence="15">
    <location>
        <begin position="251"/>
        <end position="276"/>
    </location>
</feature>
<dbReference type="SUPFAM" id="SSF81324">
    <property type="entry name" value="Voltage-gated potassium channels"/>
    <property type="match status" value="2"/>
</dbReference>
<dbReference type="GO" id="GO:0005765">
    <property type="term" value="C:lysosomal membrane"/>
    <property type="evidence" value="ECO:0007669"/>
    <property type="project" value="InterPro"/>
</dbReference>
<name>A0A6P3WD04_CLUHA</name>
<feature type="transmembrane region" description="Helical" evidence="15">
    <location>
        <begin position="467"/>
        <end position="487"/>
    </location>
</feature>
<feature type="domain" description="Ion transport" evidence="16">
    <location>
        <begin position="411"/>
        <end position="664"/>
    </location>
</feature>
<dbReference type="Pfam" id="PF00520">
    <property type="entry name" value="Ion_trans"/>
    <property type="match status" value="2"/>
</dbReference>
<accession>A0A6P3WD04</accession>
<dbReference type="GO" id="GO:0034702">
    <property type="term" value="C:monoatomic ion channel complex"/>
    <property type="evidence" value="ECO:0007669"/>
    <property type="project" value="UniProtKB-KW"/>
</dbReference>
<gene>
    <name evidence="18" type="primary">LOC105911270</name>
</gene>
<evidence type="ECO:0000256" key="6">
    <source>
        <dbReference type="ARBA" id="ARBA00022673"/>
    </source>
</evidence>
<proteinExistence type="inferred from homology"/>
<keyword evidence="4" id="KW-0813">Transport</keyword>
<evidence type="ECO:0000256" key="8">
    <source>
        <dbReference type="ARBA" id="ARBA00022737"/>
    </source>
</evidence>
<dbReference type="Proteomes" id="UP000515152">
    <property type="component" value="Chromosome 3"/>
</dbReference>
<comment type="subunit">
    <text evidence="3">Homodimer.</text>
</comment>
<evidence type="ECO:0000256" key="4">
    <source>
        <dbReference type="ARBA" id="ARBA00022448"/>
    </source>
</evidence>
<dbReference type="GO" id="GO:0022832">
    <property type="term" value="F:voltage-gated channel activity"/>
    <property type="evidence" value="ECO:0007669"/>
    <property type="project" value="InterPro"/>
</dbReference>
<keyword evidence="9" id="KW-0106">Calcium</keyword>
<feature type="transmembrane region" description="Helical" evidence="15">
    <location>
        <begin position="181"/>
        <end position="203"/>
    </location>
</feature>
<evidence type="ECO:0000256" key="13">
    <source>
        <dbReference type="ARBA" id="ARBA00023136"/>
    </source>
</evidence>
<dbReference type="KEGG" id="char:105911270"/>
<dbReference type="Gene3D" id="1.10.287.70">
    <property type="match status" value="2"/>
</dbReference>
<dbReference type="RefSeq" id="XP_012695509.2">
    <property type="nucleotide sequence ID" value="XM_012840055.2"/>
</dbReference>
<dbReference type="PANTHER" id="PTHR46768">
    <property type="entry name" value="TWO PORE CALCIUM CHANNEL PROTEIN 2"/>
    <property type="match status" value="1"/>
</dbReference>
<feature type="transmembrane region" description="Helical" evidence="15">
    <location>
        <begin position="545"/>
        <end position="565"/>
    </location>
</feature>
<feature type="transmembrane region" description="Helical" evidence="15">
    <location>
        <begin position="644"/>
        <end position="665"/>
    </location>
</feature>
<evidence type="ECO:0000256" key="1">
    <source>
        <dbReference type="ARBA" id="ARBA00004141"/>
    </source>
</evidence>
<dbReference type="GO" id="GO:0075509">
    <property type="term" value="P:endocytosis involved in viral entry into host cell"/>
    <property type="evidence" value="ECO:0007669"/>
    <property type="project" value="TreeGrafter"/>
</dbReference>
<evidence type="ECO:0000256" key="10">
    <source>
        <dbReference type="ARBA" id="ARBA00022882"/>
    </source>
</evidence>
<keyword evidence="11 15" id="KW-1133">Transmembrane helix</keyword>
<reference evidence="18" key="1">
    <citation type="submission" date="2025-08" db="UniProtKB">
        <authorList>
            <consortium name="RefSeq"/>
        </authorList>
    </citation>
    <scope>IDENTIFICATION</scope>
</reference>
<dbReference type="GO" id="GO:0005262">
    <property type="term" value="F:calcium channel activity"/>
    <property type="evidence" value="ECO:0007669"/>
    <property type="project" value="UniProtKB-KW"/>
</dbReference>
<comment type="similarity">
    <text evidence="2">Belongs to the calcium channel alpha-1 subunit (TC 1.A.1.11) family. Two pore calcium channel subfamily.</text>
</comment>
<evidence type="ECO:0000256" key="3">
    <source>
        <dbReference type="ARBA" id="ARBA00011738"/>
    </source>
</evidence>
<evidence type="ECO:0000256" key="14">
    <source>
        <dbReference type="ARBA" id="ARBA00023303"/>
    </source>
</evidence>
<dbReference type="GO" id="GO:0015280">
    <property type="term" value="F:ligand-gated sodium channel activity"/>
    <property type="evidence" value="ECO:0007669"/>
    <property type="project" value="TreeGrafter"/>
</dbReference>
<evidence type="ECO:0000313" key="18">
    <source>
        <dbReference type="RefSeq" id="XP_012695509.2"/>
    </source>
</evidence>
<dbReference type="InterPro" id="IPR028798">
    <property type="entry name" value="TPC2"/>
</dbReference>
<evidence type="ECO:0000256" key="2">
    <source>
        <dbReference type="ARBA" id="ARBA00009286"/>
    </source>
</evidence>
<dbReference type="InterPro" id="IPR027359">
    <property type="entry name" value="Volt_channel_dom_sf"/>
</dbReference>
<keyword evidence="17" id="KW-1185">Reference proteome</keyword>
<dbReference type="FunFam" id="1.10.287.70:FF:000104">
    <property type="entry name" value="Two pore calcium channel protein 2"/>
    <property type="match status" value="1"/>
</dbReference>
<dbReference type="PANTHER" id="PTHR46768:SF1">
    <property type="entry name" value="TWO PORE CHANNEL PROTEIN 2"/>
    <property type="match status" value="1"/>
</dbReference>
<dbReference type="FunFam" id="1.10.287.70:FF:000129">
    <property type="entry name" value="Two pore calcium channel protein 1"/>
    <property type="match status" value="1"/>
</dbReference>
<keyword evidence="7 15" id="KW-0812">Transmembrane</keyword>
<dbReference type="GeneID" id="105911270"/>
<feature type="transmembrane region" description="Helical" evidence="15">
    <location>
        <begin position="397"/>
        <end position="419"/>
    </location>
</feature>
<evidence type="ECO:0000313" key="17">
    <source>
        <dbReference type="Proteomes" id="UP000515152"/>
    </source>
</evidence>
<dbReference type="GO" id="GO:0019722">
    <property type="term" value="P:calcium-mediated signaling"/>
    <property type="evidence" value="ECO:0007669"/>
    <property type="project" value="TreeGrafter"/>
</dbReference>
<feature type="transmembrane region" description="Helical" evidence="15">
    <location>
        <begin position="122"/>
        <end position="144"/>
    </location>
</feature>
<organism evidence="17 18">
    <name type="scientific">Clupea harengus</name>
    <name type="common">Atlantic herring</name>
    <dbReference type="NCBI Taxonomy" id="7950"/>
    <lineage>
        <taxon>Eukaryota</taxon>
        <taxon>Metazoa</taxon>
        <taxon>Chordata</taxon>
        <taxon>Craniata</taxon>
        <taxon>Vertebrata</taxon>
        <taxon>Euteleostomi</taxon>
        <taxon>Actinopterygii</taxon>
        <taxon>Neopterygii</taxon>
        <taxon>Teleostei</taxon>
        <taxon>Clupei</taxon>
        <taxon>Clupeiformes</taxon>
        <taxon>Clupeoidei</taxon>
        <taxon>Clupeidae</taxon>
        <taxon>Clupea</taxon>
    </lineage>
</organism>
<keyword evidence="13 15" id="KW-0472">Membrane</keyword>
<evidence type="ECO:0000256" key="7">
    <source>
        <dbReference type="ARBA" id="ARBA00022692"/>
    </source>
</evidence>
<keyword evidence="8" id="KW-0677">Repeat</keyword>
<keyword evidence="14" id="KW-0407">Ion channel</keyword>